<dbReference type="GO" id="GO:0008643">
    <property type="term" value="P:carbohydrate transport"/>
    <property type="evidence" value="ECO:0000318"/>
    <property type="project" value="GO_Central"/>
</dbReference>
<feature type="transmembrane region" description="Helical" evidence="13">
    <location>
        <begin position="192"/>
        <end position="213"/>
    </location>
</feature>
<keyword evidence="11" id="KW-0333">Golgi apparatus</keyword>
<evidence type="ECO:0000256" key="2">
    <source>
        <dbReference type="ARBA" id="ARBA00004653"/>
    </source>
</evidence>
<evidence type="ECO:0000256" key="3">
    <source>
        <dbReference type="ARBA" id="ARBA00007809"/>
    </source>
</evidence>
<dbReference type="VEuPathDB" id="FungiDB:KRP22_2190"/>
<comment type="subcellular location">
    <subcellularLocation>
        <location evidence="1">Cell membrane</location>
        <topology evidence="1">Multi-pass membrane protein</topology>
    </subcellularLocation>
    <subcellularLocation>
        <location evidence="2">Golgi apparatus membrane</location>
        <topology evidence="2">Multi-pass membrane protein</topology>
    </subcellularLocation>
</comment>
<evidence type="ECO:0000256" key="13">
    <source>
        <dbReference type="SAM" id="Phobius"/>
    </source>
</evidence>
<keyword evidence="6" id="KW-1003">Cell membrane</keyword>
<evidence type="ECO:0000313" key="14">
    <source>
        <dbReference type="EnsemblProtists" id="Phyra73516"/>
    </source>
</evidence>
<dbReference type="FunFam" id="1.20.1280.290:FF:000007">
    <property type="entry name" value="Bidirectional sugar transporter SWEET7"/>
    <property type="match status" value="1"/>
</dbReference>
<protein>
    <recommendedName>
        <fullName evidence="4">Sugar transporter SWEET1</fullName>
    </recommendedName>
</protein>
<dbReference type="Gene3D" id="1.20.1280.290">
    <property type="match status" value="2"/>
</dbReference>
<dbReference type="GO" id="GO:0051119">
    <property type="term" value="F:sugar transmembrane transporter activity"/>
    <property type="evidence" value="ECO:0000318"/>
    <property type="project" value="GO_Central"/>
</dbReference>
<keyword evidence="10 13" id="KW-1133">Transmembrane helix</keyword>
<dbReference type="PANTHER" id="PTHR10791">
    <property type="entry name" value="RAG1-ACTIVATING PROTEIN 1"/>
    <property type="match status" value="1"/>
</dbReference>
<dbReference type="GO" id="GO:0016020">
    <property type="term" value="C:membrane"/>
    <property type="evidence" value="ECO:0000318"/>
    <property type="project" value="GO_Central"/>
</dbReference>
<keyword evidence="15" id="KW-1185">Reference proteome</keyword>
<keyword evidence="12 13" id="KW-0472">Membrane</keyword>
<proteinExistence type="inferred from homology"/>
<reference evidence="15" key="1">
    <citation type="journal article" date="2006" name="Science">
        <title>Phytophthora genome sequences uncover evolutionary origins and mechanisms of pathogenesis.</title>
        <authorList>
            <person name="Tyler B.M."/>
            <person name="Tripathy S."/>
            <person name="Zhang X."/>
            <person name="Dehal P."/>
            <person name="Jiang R.H."/>
            <person name="Aerts A."/>
            <person name="Arredondo F.D."/>
            <person name="Baxter L."/>
            <person name="Bensasson D."/>
            <person name="Beynon J.L."/>
            <person name="Chapman J."/>
            <person name="Damasceno C.M."/>
            <person name="Dorrance A.E."/>
            <person name="Dou D."/>
            <person name="Dickerman A.W."/>
            <person name="Dubchak I.L."/>
            <person name="Garbelotto M."/>
            <person name="Gijzen M."/>
            <person name="Gordon S.G."/>
            <person name="Govers F."/>
            <person name="Grunwald N.J."/>
            <person name="Huang W."/>
            <person name="Ivors K.L."/>
            <person name="Jones R.W."/>
            <person name="Kamoun S."/>
            <person name="Krampis K."/>
            <person name="Lamour K.H."/>
            <person name="Lee M.K."/>
            <person name="McDonald W.H."/>
            <person name="Medina M."/>
            <person name="Meijer H.J."/>
            <person name="Nordberg E.K."/>
            <person name="Maclean D.J."/>
            <person name="Ospina-Giraldo M.D."/>
            <person name="Morris P.F."/>
            <person name="Phuntumart V."/>
            <person name="Putnam N.H."/>
            <person name="Rash S."/>
            <person name="Rose J.K."/>
            <person name="Sakihama Y."/>
            <person name="Salamov A.A."/>
            <person name="Savidor A."/>
            <person name="Scheuring C.F."/>
            <person name="Smith B.M."/>
            <person name="Sobral B.W."/>
            <person name="Terry A."/>
            <person name="Torto-Alalibo T.A."/>
            <person name="Win J."/>
            <person name="Xu Z."/>
            <person name="Zhang H."/>
            <person name="Grigoriev I.V."/>
            <person name="Rokhsar D.S."/>
            <person name="Boore J.L."/>
        </authorList>
    </citation>
    <scope>NUCLEOTIDE SEQUENCE [LARGE SCALE GENOMIC DNA]</scope>
    <source>
        <strain evidence="15">Pr102</strain>
    </source>
</reference>
<dbReference type="GO" id="GO:0000139">
    <property type="term" value="C:Golgi membrane"/>
    <property type="evidence" value="ECO:0007669"/>
    <property type="project" value="UniProtKB-SubCell"/>
</dbReference>
<dbReference type="HOGENOM" id="CLU_048643_2_2_1"/>
<sequence length="335" mass="36138">MGSSALVTLLHMTTAAIQIGMNLSPAPDMHRVQQFKTTGQMAVLPLVLMCFNNHLWLLYGLLAGSIFPLCAAALVGEIAGVIFTAVYYRWARNTLETRRTCSAGAVGMALVTLYVLLGVAGRTGQSYDQVVQSLGYVGATINICMYASPLATVKVVLETKSSASMPINLCSMIFLNCCMWVATSIVDNDMFVLIPSVLGLVFSGVQLPLYFIYRSTNPYVDLDAQLEEGYGTSATKTFDSVKHELDAGSALPTTYRTVRPSRIARFTSFNYQRAEGTPLTVGSNAMPSFSGTEKSPRPFGELSPFPTPGALHYSHIANEGGDLEMQPLIMTPIAA</sequence>
<dbReference type="Proteomes" id="UP000005238">
    <property type="component" value="Unassembled WGS sequence"/>
</dbReference>
<dbReference type="InParanoid" id="H3GD91"/>
<dbReference type="OMA" id="CMWVATS"/>
<dbReference type="InterPro" id="IPR004316">
    <property type="entry name" value="SWEET_rpt"/>
</dbReference>
<dbReference type="GO" id="GO:0005886">
    <property type="term" value="C:plasma membrane"/>
    <property type="evidence" value="ECO:0007669"/>
    <property type="project" value="UniProtKB-SubCell"/>
</dbReference>
<dbReference type="EnsemblProtists" id="Phyra73516">
    <property type="protein sequence ID" value="Phyra73516"/>
    <property type="gene ID" value="Phyra73516"/>
</dbReference>
<evidence type="ECO:0000256" key="9">
    <source>
        <dbReference type="ARBA" id="ARBA00022737"/>
    </source>
</evidence>
<evidence type="ECO:0000256" key="8">
    <source>
        <dbReference type="ARBA" id="ARBA00022692"/>
    </source>
</evidence>
<evidence type="ECO:0000256" key="11">
    <source>
        <dbReference type="ARBA" id="ARBA00023034"/>
    </source>
</evidence>
<evidence type="ECO:0000313" key="15">
    <source>
        <dbReference type="Proteomes" id="UP000005238"/>
    </source>
</evidence>
<evidence type="ECO:0000256" key="4">
    <source>
        <dbReference type="ARBA" id="ARBA00021741"/>
    </source>
</evidence>
<comment type="similarity">
    <text evidence="3">Belongs to the SWEET sugar transporter family.</text>
</comment>
<evidence type="ECO:0000256" key="6">
    <source>
        <dbReference type="ARBA" id="ARBA00022475"/>
    </source>
</evidence>
<evidence type="ECO:0000256" key="1">
    <source>
        <dbReference type="ARBA" id="ARBA00004651"/>
    </source>
</evidence>
<accession>H3GD91</accession>
<evidence type="ECO:0000256" key="10">
    <source>
        <dbReference type="ARBA" id="ARBA00022989"/>
    </source>
</evidence>
<dbReference type="InterPro" id="IPR047664">
    <property type="entry name" value="SWEET"/>
</dbReference>
<name>H3GD91_PHYRM</name>
<feature type="transmembrane region" description="Helical" evidence="13">
    <location>
        <begin position="100"/>
        <end position="121"/>
    </location>
</feature>
<reference evidence="14" key="2">
    <citation type="submission" date="2015-06" db="UniProtKB">
        <authorList>
            <consortium name="EnsemblProtists"/>
        </authorList>
    </citation>
    <scope>IDENTIFICATION</scope>
    <source>
        <strain evidence="14">Pr102</strain>
    </source>
</reference>
<feature type="transmembrane region" description="Helical" evidence="13">
    <location>
        <begin position="56"/>
        <end position="88"/>
    </location>
</feature>
<keyword evidence="7" id="KW-0762">Sugar transport</keyword>
<keyword evidence="8 13" id="KW-0812">Transmembrane</keyword>
<dbReference type="VEuPathDB" id="FungiDB:KRP23_4581"/>
<organism evidence="14 15">
    <name type="scientific">Phytophthora ramorum</name>
    <name type="common">Sudden oak death agent</name>
    <dbReference type="NCBI Taxonomy" id="164328"/>
    <lineage>
        <taxon>Eukaryota</taxon>
        <taxon>Sar</taxon>
        <taxon>Stramenopiles</taxon>
        <taxon>Oomycota</taxon>
        <taxon>Peronosporomycetes</taxon>
        <taxon>Peronosporales</taxon>
        <taxon>Peronosporaceae</taxon>
        <taxon>Phytophthora</taxon>
    </lineage>
</organism>
<dbReference type="AlphaFoldDB" id="H3GD91"/>
<dbReference type="PANTHER" id="PTHR10791:SF30">
    <property type="entry name" value="SUGAR TRANSPORTER SWEET1"/>
    <property type="match status" value="1"/>
</dbReference>
<evidence type="ECO:0000256" key="7">
    <source>
        <dbReference type="ARBA" id="ARBA00022597"/>
    </source>
</evidence>
<dbReference type="EMBL" id="DS566001">
    <property type="status" value="NOT_ANNOTATED_CDS"/>
    <property type="molecule type" value="Genomic_DNA"/>
</dbReference>
<dbReference type="Pfam" id="PF03083">
    <property type="entry name" value="MtN3_slv"/>
    <property type="match status" value="2"/>
</dbReference>
<feature type="transmembrane region" description="Helical" evidence="13">
    <location>
        <begin position="169"/>
        <end position="186"/>
    </location>
</feature>
<evidence type="ECO:0000256" key="5">
    <source>
        <dbReference type="ARBA" id="ARBA00022448"/>
    </source>
</evidence>
<keyword evidence="5" id="KW-0813">Transport</keyword>
<evidence type="ECO:0000256" key="12">
    <source>
        <dbReference type="ARBA" id="ARBA00023136"/>
    </source>
</evidence>
<dbReference type="FunFam" id="1.20.1280.290:FF:000004">
    <property type="entry name" value="Sugar transporter SWEET"/>
    <property type="match status" value="1"/>
</dbReference>
<dbReference type="VEuPathDB" id="FungiDB:KRP23_4596"/>
<feature type="transmembrane region" description="Helical" evidence="13">
    <location>
        <begin position="133"/>
        <end position="157"/>
    </location>
</feature>
<keyword evidence="9" id="KW-0677">Repeat</keyword>
<dbReference type="eggNOG" id="KOG1623">
    <property type="taxonomic scope" value="Eukaryota"/>
</dbReference>